<evidence type="ECO:0000313" key="2">
    <source>
        <dbReference type="EMBL" id="GGA76299.1"/>
    </source>
</evidence>
<gene>
    <name evidence="2" type="ORF">GCM10011521_13130</name>
</gene>
<dbReference type="Pfam" id="PF07238">
    <property type="entry name" value="PilZ"/>
    <property type="match status" value="1"/>
</dbReference>
<evidence type="ECO:0000259" key="1">
    <source>
        <dbReference type="Pfam" id="PF07238"/>
    </source>
</evidence>
<feature type="domain" description="PilZ" evidence="1">
    <location>
        <begin position="4"/>
        <end position="87"/>
    </location>
</feature>
<dbReference type="Gene3D" id="2.40.10.220">
    <property type="entry name" value="predicted glycosyltransferase like domains"/>
    <property type="match status" value="1"/>
</dbReference>
<dbReference type="InterPro" id="IPR009875">
    <property type="entry name" value="PilZ_domain"/>
</dbReference>
<protein>
    <recommendedName>
        <fullName evidence="1">PilZ domain-containing protein</fullName>
    </recommendedName>
</protein>
<dbReference type="Proteomes" id="UP000623419">
    <property type="component" value="Unassembled WGS sequence"/>
</dbReference>
<dbReference type="SUPFAM" id="SSF141371">
    <property type="entry name" value="PilZ domain-like"/>
    <property type="match status" value="1"/>
</dbReference>
<sequence>MNDHRFNPRVPYAARVMVVRDDEAWLGEVVDLSEGGCGLFRPEGCPLQVAEVVQLVFFDEPGPAVLVGARVARVQEGLLGFEYHDPQQVPPVRAEATTLPARA</sequence>
<keyword evidence="3" id="KW-1185">Reference proteome</keyword>
<accession>A0ABQ1HHB3</accession>
<comment type="caution">
    <text evidence="2">The sequence shown here is derived from an EMBL/GenBank/DDBJ whole genome shotgun (WGS) entry which is preliminary data.</text>
</comment>
<organism evidence="2 3">
    <name type="scientific">Arenimonas soli</name>
    <dbReference type="NCBI Taxonomy" id="2269504"/>
    <lineage>
        <taxon>Bacteria</taxon>
        <taxon>Pseudomonadati</taxon>
        <taxon>Pseudomonadota</taxon>
        <taxon>Gammaproteobacteria</taxon>
        <taxon>Lysobacterales</taxon>
        <taxon>Lysobacteraceae</taxon>
        <taxon>Arenimonas</taxon>
    </lineage>
</organism>
<evidence type="ECO:0000313" key="3">
    <source>
        <dbReference type="Proteomes" id="UP000623419"/>
    </source>
</evidence>
<proteinExistence type="predicted"/>
<name>A0ABQ1HHB3_9GAMM</name>
<dbReference type="RefSeq" id="WP_188662388.1">
    <property type="nucleotide sequence ID" value="NZ_BMKC01000001.1"/>
</dbReference>
<reference evidence="3" key="1">
    <citation type="journal article" date="2019" name="Int. J. Syst. Evol. Microbiol.">
        <title>The Global Catalogue of Microorganisms (GCM) 10K type strain sequencing project: providing services to taxonomists for standard genome sequencing and annotation.</title>
        <authorList>
            <consortium name="The Broad Institute Genomics Platform"/>
            <consortium name="The Broad Institute Genome Sequencing Center for Infectious Disease"/>
            <person name="Wu L."/>
            <person name="Ma J."/>
        </authorList>
    </citation>
    <scope>NUCLEOTIDE SEQUENCE [LARGE SCALE GENOMIC DNA]</scope>
    <source>
        <strain evidence="3">CGMCC 1.15905</strain>
    </source>
</reference>
<dbReference type="EMBL" id="BMKC01000001">
    <property type="protein sequence ID" value="GGA76299.1"/>
    <property type="molecule type" value="Genomic_DNA"/>
</dbReference>